<comment type="caution">
    <text evidence="1">The sequence shown here is derived from an EMBL/GenBank/DDBJ whole genome shotgun (WGS) entry which is preliminary data.</text>
</comment>
<dbReference type="SUPFAM" id="SSF50129">
    <property type="entry name" value="GroES-like"/>
    <property type="match status" value="1"/>
</dbReference>
<dbReference type="Gene3D" id="3.40.50.720">
    <property type="entry name" value="NAD(P)-binding Rossmann-like Domain"/>
    <property type="match status" value="1"/>
</dbReference>
<name>A0ABW9NN69_9ACTN</name>
<dbReference type="Gene3D" id="3.90.180.10">
    <property type="entry name" value="Medium-chain alcohol dehydrogenases, catalytic domain"/>
    <property type="match status" value="1"/>
</dbReference>
<keyword evidence="2" id="KW-1185">Reference proteome</keyword>
<dbReference type="InterPro" id="IPR021276">
    <property type="entry name" value="DUF2855"/>
</dbReference>
<evidence type="ECO:0000313" key="2">
    <source>
        <dbReference type="Proteomes" id="UP000460558"/>
    </source>
</evidence>
<dbReference type="InterPro" id="IPR011032">
    <property type="entry name" value="GroES-like_sf"/>
</dbReference>
<proteinExistence type="predicted"/>
<organism evidence="1 2">
    <name type="scientific">Streptomyces katsurahamanus</name>
    <dbReference type="NCBI Taxonomy" id="2577098"/>
    <lineage>
        <taxon>Bacteria</taxon>
        <taxon>Bacillati</taxon>
        <taxon>Actinomycetota</taxon>
        <taxon>Actinomycetes</taxon>
        <taxon>Kitasatosporales</taxon>
        <taxon>Streptomycetaceae</taxon>
        <taxon>Streptomyces</taxon>
    </lineage>
</organism>
<dbReference type="RefSeq" id="WP_194292429.1">
    <property type="nucleotide sequence ID" value="NZ_VDEQ01000034.1"/>
</dbReference>
<evidence type="ECO:0000313" key="1">
    <source>
        <dbReference type="EMBL" id="MQS34760.1"/>
    </source>
</evidence>
<gene>
    <name evidence="1" type="ORF">FFZ77_03735</name>
</gene>
<dbReference type="EMBL" id="VDEQ01000034">
    <property type="protein sequence ID" value="MQS34760.1"/>
    <property type="molecule type" value="Genomic_DNA"/>
</dbReference>
<dbReference type="Pfam" id="PF11017">
    <property type="entry name" value="DUF2855"/>
    <property type="match status" value="1"/>
</dbReference>
<reference evidence="1 2" key="1">
    <citation type="submission" date="2019-06" db="EMBL/GenBank/DDBJ databases">
        <title>Comparative genomics and metabolomics analyses of clavulanic acid producing Streptomyces species provides insight into specialized metabolism and evolution of beta-lactam biosynthetic gene clusters.</title>
        <authorList>
            <person name="Moore M.A."/>
            <person name="Cruz-Morales P."/>
            <person name="Barona Gomez F."/>
            <person name="Kapil T."/>
        </authorList>
    </citation>
    <scope>NUCLEOTIDE SEQUENCE [LARGE SCALE GENOMIC DNA]</scope>
    <source>
        <strain evidence="1 2">T-272</strain>
    </source>
</reference>
<dbReference type="Proteomes" id="UP000460558">
    <property type="component" value="Unassembled WGS sequence"/>
</dbReference>
<protein>
    <submittedName>
        <fullName evidence="1">DUF2855 family protein</fullName>
    </submittedName>
</protein>
<accession>A0ABW9NN69</accession>
<sequence>MPELERWELLVRRDDLTQREIRPISGDTLRPGQIRLAVENFAVTAISATYMRLGDSELPFWDAFPGPEGYGRVPAWGHARVEESNHPGIAVGDRCYGLLPMATHVTLTVDPTERGFTETSPAREFLHPWYRTYLRTGEADLADDHATLLRPLFSASFNVAHCLTHRTDAPPAGEFLVRRDGPAPRSVLITSASSKTAIGLAGLLAPRRDLTVTGVTSARNTAFVRSLGVYDTVVAYDDLTPARIEAPTVLVDFTGVAERLFEVAAYAADALTQILLVGYTHPGAQIDPPPELIDPMPEIFFTPPEEDQLIAAEGERNYLTRYTAAERRFITEAASWLSVRRAKGPEALLDAVDRLLTGGLPVDTGTVVSPS</sequence>